<keyword evidence="2" id="KW-1185">Reference proteome</keyword>
<organism evidence="1 2">
    <name type="scientific">Ruegeria haliotis</name>
    <dbReference type="NCBI Taxonomy" id="2747601"/>
    <lineage>
        <taxon>Bacteria</taxon>
        <taxon>Pseudomonadati</taxon>
        <taxon>Pseudomonadota</taxon>
        <taxon>Alphaproteobacteria</taxon>
        <taxon>Rhodobacterales</taxon>
        <taxon>Roseobacteraceae</taxon>
        <taxon>Ruegeria</taxon>
    </lineage>
</organism>
<dbReference type="Proteomes" id="UP000630805">
    <property type="component" value="Unassembled WGS sequence"/>
</dbReference>
<dbReference type="RefSeq" id="WP_176864087.1">
    <property type="nucleotide sequence ID" value="NZ_JABXWT010000003.1"/>
</dbReference>
<reference evidence="1 2" key="1">
    <citation type="submission" date="2020-06" db="EMBL/GenBank/DDBJ databases">
        <authorList>
            <person name="Cao W.R."/>
        </authorList>
    </citation>
    <scope>NUCLEOTIDE SEQUENCE [LARGE SCALE GENOMIC DNA]</scope>
    <source>
        <strain evidence="1 2">B1Z28</strain>
    </source>
</reference>
<proteinExistence type="predicted"/>
<gene>
    <name evidence="1" type="ORF">HW561_09595</name>
</gene>
<evidence type="ECO:0000313" key="1">
    <source>
        <dbReference type="EMBL" id="NVO56039.1"/>
    </source>
</evidence>
<sequence length="171" mass="19834">MSTRNKKPNWSYFDVNAVLVDFPESTEEFTIVIDDILVEITQIVEFYKGLKEEMGLPPIYHAKSVLKRLVYQLVDECHNAGWVSALKEEMERRVVANGGRFRKDSEEDDLRTVFYMCLRGLDPNQKWVKSGEASRLAKQLSYAHEYEVPQEYLIGFTYQYGGDEVITFVSS</sequence>
<comment type="caution">
    <text evidence="1">The sequence shown here is derived from an EMBL/GenBank/DDBJ whole genome shotgun (WGS) entry which is preliminary data.</text>
</comment>
<evidence type="ECO:0000313" key="2">
    <source>
        <dbReference type="Proteomes" id="UP000630805"/>
    </source>
</evidence>
<dbReference type="EMBL" id="JABXWT010000003">
    <property type="protein sequence ID" value="NVO56039.1"/>
    <property type="molecule type" value="Genomic_DNA"/>
</dbReference>
<accession>A0ABX2PQJ5</accession>
<protein>
    <submittedName>
        <fullName evidence="1">Uncharacterized protein</fullName>
    </submittedName>
</protein>
<name>A0ABX2PQJ5_9RHOB</name>